<dbReference type="EMBL" id="ML994699">
    <property type="protein sequence ID" value="KAF2176852.1"/>
    <property type="molecule type" value="Genomic_DNA"/>
</dbReference>
<reference evidence="2" key="1">
    <citation type="journal article" date="2020" name="Stud. Mycol.">
        <title>101 Dothideomycetes genomes: a test case for predicting lifestyles and emergence of pathogens.</title>
        <authorList>
            <person name="Haridas S."/>
            <person name="Albert R."/>
            <person name="Binder M."/>
            <person name="Bloem J."/>
            <person name="Labutti K."/>
            <person name="Salamov A."/>
            <person name="Andreopoulos B."/>
            <person name="Baker S."/>
            <person name="Barry K."/>
            <person name="Bills G."/>
            <person name="Bluhm B."/>
            <person name="Cannon C."/>
            <person name="Castanera R."/>
            <person name="Culley D."/>
            <person name="Daum C."/>
            <person name="Ezra D."/>
            <person name="Gonzalez J."/>
            <person name="Henrissat B."/>
            <person name="Kuo A."/>
            <person name="Liang C."/>
            <person name="Lipzen A."/>
            <person name="Lutzoni F."/>
            <person name="Magnuson J."/>
            <person name="Mondo S."/>
            <person name="Nolan M."/>
            <person name="Ohm R."/>
            <person name="Pangilinan J."/>
            <person name="Park H.-J."/>
            <person name="Ramirez L."/>
            <person name="Alfaro M."/>
            <person name="Sun H."/>
            <person name="Tritt A."/>
            <person name="Yoshinaga Y."/>
            <person name="Zwiers L.-H."/>
            <person name="Turgeon B."/>
            <person name="Goodwin S."/>
            <person name="Spatafora J."/>
            <person name="Crous P."/>
            <person name="Grigoriev I."/>
        </authorList>
    </citation>
    <scope>NUCLEOTIDE SEQUENCE</scope>
    <source>
        <strain evidence="2">CBS 207.26</strain>
    </source>
</reference>
<gene>
    <name evidence="2" type="ORF">K469DRAFT_698113</name>
</gene>
<evidence type="ECO:0000256" key="1">
    <source>
        <dbReference type="SAM" id="MobiDB-lite"/>
    </source>
</evidence>
<evidence type="ECO:0000313" key="3">
    <source>
        <dbReference type="Proteomes" id="UP000800200"/>
    </source>
</evidence>
<feature type="region of interest" description="Disordered" evidence="1">
    <location>
        <begin position="1"/>
        <end position="32"/>
    </location>
</feature>
<accession>A0A6A6DEN3</accession>
<protein>
    <submittedName>
        <fullName evidence="2">Uncharacterized protein</fullName>
    </submittedName>
</protein>
<name>A0A6A6DEN3_9PEZI</name>
<organism evidence="2 3">
    <name type="scientific">Zopfia rhizophila CBS 207.26</name>
    <dbReference type="NCBI Taxonomy" id="1314779"/>
    <lineage>
        <taxon>Eukaryota</taxon>
        <taxon>Fungi</taxon>
        <taxon>Dikarya</taxon>
        <taxon>Ascomycota</taxon>
        <taxon>Pezizomycotina</taxon>
        <taxon>Dothideomycetes</taxon>
        <taxon>Dothideomycetes incertae sedis</taxon>
        <taxon>Zopfiaceae</taxon>
        <taxon>Zopfia</taxon>
    </lineage>
</organism>
<keyword evidence="3" id="KW-1185">Reference proteome</keyword>
<evidence type="ECO:0000313" key="2">
    <source>
        <dbReference type="EMBL" id="KAF2176852.1"/>
    </source>
</evidence>
<dbReference type="Proteomes" id="UP000800200">
    <property type="component" value="Unassembled WGS sequence"/>
</dbReference>
<dbReference type="AlphaFoldDB" id="A0A6A6DEN3"/>
<feature type="compositionally biased region" description="Polar residues" evidence="1">
    <location>
        <begin position="1"/>
        <end position="11"/>
    </location>
</feature>
<sequence length="119" mass="12828">MSGNPLANMTPEQLAAMPAANPPDDVLPDLENPHSDGPKLIIAGTTLIAIVGTTGSYIICVYDDAIIVGYGVLQSLSPSCWNAAIDLLVALDKVKVDDRQQKWESIRKALRSVLEQREN</sequence>
<proteinExistence type="predicted"/>